<name>A0A9P8FPL5_AURME</name>
<feature type="non-terminal residue" evidence="2">
    <location>
        <position position="95"/>
    </location>
</feature>
<keyword evidence="3" id="KW-1185">Reference proteome</keyword>
<comment type="caution">
    <text evidence="2">The sequence shown here is derived from an EMBL/GenBank/DDBJ whole genome shotgun (WGS) entry which is preliminary data.</text>
</comment>
<sequence length="95" mass="10566">MYSRQQDNKDDNRPLPDQTSAVAPELSFTFPVVPLHKMARLNASLEAVNGNTHVGMLQKWRRERGLKVEAIAELTRGEGEAEPKAPPEVSVAEEN</sequence>
<dbReference type="Proteomes" id="UP000729357">
    <property type="component" value="Unassembled WGS sequence"/>
</dbReference>
<proteinExistence type="predicted"/>
<evidence type="ECO:0000256" key="1">
    <source>
        <dbReference type="SAM" id="MobiDB-lite"/>
    </source>
</evidence>
<accession>A0A9P8FPL5</accession>
<feature type="region of interest" description="Disordered" evidence="1">
    <location>
        <begin position="76"/>
        <end position="95"/>
    </location>
</feature>
<dbReference type="EMBL" id="JAHFXS010001461">
    <property type="protein sequence ID" value="KAG9977392.1"/>
    <property type="molecule type" value="Genomic_DNA"/>
</dbReference>
<dbReference type="AlphaFoldDB" id="A0A9P8FPL5"/>
<reference evidence="2" key="1">
    <citation type="journal article" date="2021" name="J Fungi (Basel)">
        <title>Virulence traits and population genomics of the black yeast Aureobasidium melanogenum.</title>
        <authorList>
            <person name="Cernosa A."/>
            <person name="Sun X."/>
            <person name="Gostincar C."/>
            <person name="Fang C."/>
            <person name="Gunde-Cimerman N."/>
            <person name="Song Z."/>
        </authorList>
    </citation>
    <scope>NUCLEOTIDE SEQUENCE</scope>
    <source>
        <strain evidence="2">EXF-9298</strain>
    </source>
</reference>
<evidence type="ECO:0000313" key="3">
    <source>
        <dbReference type="Proteomes" id="UP000729357"/>
    </source>
</evidence>
<organism evidence="2 3">
    <name type="scientific">Aureobasidium melanogenum</name>
    <name type="common">Aureobasidium pullulans var. melanogenum</name>
    <dbReference type="NCBI Taxonomy" id="46634"/>
    <lineage>
        <taxon>Eukaryota</taxon>
        <taxon>Fungi</taxon>
        <taxon>Dikarya</taxon>
        <taxon>Ascomycota</taxon>
        <taxon>Pezizomycotina</taxon>
        <taxon>Dothideomycetes</taxon>
        <taxon>Dothideomycetidae</taxon>
        <taxon>Dothideales</taxon>
        <taxon>Saccotheciaceae</taxon>
        <taxon>Aureobasidium</taxon>
    </lineage>
</organism>
<reference evidence="2" key="2">
    <citation type="submission" date="2021-08" db="EMBL/GenBank/DDBJ databases">
        <authorList>
            <person name="Gostincar C."/>
            <person name="Sun X."/>
            <person name="Song Z."/>
            <person name="Gunde-Cimerman N."/>
        </authorList>
    </citation>
    <scope>NUCLEOTIDE SEQUENCE</scope>
    <source>
        <strain evidence="2">EXF-9298</strain>
    </source>
</reference>
<evidence type="ECO:0000313" key="2">
    <source>
        <dbReference type="EMBL" id="KAG9977392.1"/>
    </source>
</evidence>
<feature type="compositionally biased region" description="Basic and acidic residues" evidence="1">
    <location>
        <begin position="76"/>
        <end position="85"/>
    </location>
</feature>
<protein>
    <submittedName>
        <fullName evidence="2">Uncharacterized protein</fullName>
    </submittedName>
</protein>
<feature type="compositionally biased region" description="Basic and acidic residues" evidence="1">
    <location>
        <begin position="1"/>
        <end position="14"/>
    </location>
</feature>
<gene>
    <name evidence="2" type="ORF">KCU98_g10096</name>
</gene>
<feature type="region of interest" description="Disordered" evidence="1">
    <location>
        <begin position="1"/>
        <end position="22"/>
    </location>
</feature>